<reference evidence="1 2" key="1">
    <citation type="submission" date="2017-06" db="EMBL/GenBank/DDBJ databases">
        <authorList>
            <person name="Kim H.J."/>
            <person name="Triplett B.A."/>
        </authorList>
    </citation>
    <scope>NUCLEOTIDE SEQUENCE [LARGE SCALE GENOMIC DNA]</scope>
    <source>
        <strain evidence="1 2">DSM 29052</strain>
    </source>
</reference>
<name>A0A238YJR3_9RHOB</name>
<dbReference type="Proteomes" id="UP000198417">
    <property type="component" value="Unassembled WGS sequence"/>
</dbReference>
<evidence type="ECO:0008006" key="3">
    <source>
        <dbReference type="Google" id="ProtNLM"/>
    </source>
</evidence>
<dbReference type="AlphaFoldDB" id="A0A238YJR3"/>
<accession>A0A238YJR3</accession>
<dbReference type="OrthoDB" id="7867818at2"/>
<keyword evidence="2" id="KW-1185">Reference proteome</keyword>
<dbReference type="RefSeq" id="WP_089272577.1">
    <property type="nucleotide sequence ID" value="NZ_FZNN01000017.1"/>
</dbReference>
<evidence type="ECO:0000313" key="1">
    <source>
        <dbReference type="EMBL" id="SNR71280.1"/>
    </source>
</evidence>
<dbReference type="EMBL" id="FZNN01000017">
    <property type="protein sequence ID" value="SNR71280.1"/>
    <property type="molecule type" value="Genomic_DNA"/>
</dbReference>
<gene>
    <name evidence="1" type="ORF">SAMN06265370_11782</name>
</gene>
<organism evidence="1 2">
    <name type="scientific">Puniceibacterium sediminis</name>
    <dbReference type="NCBI Taxonomy" id="1608407"/>
    <lineage>
        <taxon>Bacteria</taxon>
        <taxon>Pseudomonadati</taxon>
        <taxon>Pseudomonadota</taxon>
        <taxon>Alphaproteobacteria</taxon>
        <taxon>Rhodobacterales</taxon>
        <taxon>Paracoccaceae</taxon>
        <taxon>Puniceibacterium</taxon>
    </lineage>
</organism>
<evidence type="ECO:0000313" key="2">
    <source>
        <dbReference type="Proteomes" id="UP000198417"/>
    </source>
</evidence>
<sequence length="86" mass="9886">MSTRHSFISPDIWFRQIFSAKAARDGGIVRRSLRDIDRMIGREPFERELHRRGYSAVFNAGQVVIFCNNEPVQLMASSQPPAQMFS</sequence>
<protein>
    <recommendedName>
        <fullName evidence="3">N-(5'-phosphoribosyl)anthranilate isomerase</fullName>
    </recommendedName>
</protein>
<proteinExistence type="predicted"/>